<dbReference type="SUPFAM" id="SSF88659">
    <property type="entry name" value="Sigma3 and sigma4 domains of RNA polymerase sigma factors"/>
    <property type="match status" value="1"/>
</dbReference>
<dbReference type="PANTHER" id="PTHR43133">
    <property type="entry name" value="RNA POLYMERASE ECF-TYPE SIGMA FACTO"/>
    <property type="match status" value="1"/>
</dbReference>
<accession>A0ABY7TWT8</accession>
<evidence type="ECO:0000313" key="7">
    <source>
        <dbReference type="EMBL" id="WCT77728.1"/>
    </source>
</evidence>
<keyword evidence="2" id="KW-0805">Transcription regulation</keyword>
<dbReference type="InterPro" id="IPR014284">
    <property type="entry name" value="RNA_pol_sigma-70_dom"/>
</dbReference>
<evidence type="ECO:0000313" key="8">
    <source>
        <dbReference type="Proteomes" id="UP001218231"/>
    </source>
</evidence>
<dbReference type="EMBL" id="CP117417">
    <property type="protein sequence ID" value="WCT77728.1"/>
    <property type="molecule type" value="Genomic_DNA"/>
</dbReference>
<evidence type="ECO:0000259" key="6">
    <source>
        <dbReference type="Pfam" id="PF08281"/>
    </source>
</evidence>
<feature type="domain" description="RNA polymerase sigma factor 70 region 4 type 2" evidence="6">
    <location>
        <begin position="108"/>
        <end position="159"/>
    </location>
</feature>
<dbReference type="Pfam" id="PF08281">
    <property type="entry name" value="Sigma70_r4_2"/>
    <property type="match status" value="1"/>
</dbReference>
<dbReference type="InterPro" id="IPR013249">
    <property type="entry name" value="RNA_pol_sigma70_r4_t2"/>
</dbReference>
<dbReference type="InterPro" id="IPR036388">
    <property type="entry name" value="WH-like_DNA-bd_sf"/>
</dbReference>
<evidence type="ECO:0000256" key="1">
    <source>
        <dbReference type="ARBA" id="ARBA00010641"/>
    </source>
</evidence>
<protein>
    <submittedName>
        <fullName evidence="7">Sigma-70 family RNA polymerase sigma factor</fullName>
    </submittedName>
</protein>
<dbReference type="Proteomes" id="UP001218231">
    <property type="component" value="Chromosome"/>
</dbReference>
<organism evidence="7 8">
    <name type="scientific">Novosphingobium humi</name>
    <dbReference type="NCBI Taxonomy" id="2282397"/>
    <lineage>
        <taxon>Bacteria</taxon>
        <taxon>Pseudomonadati</taxon>
        <taxon>Pseudomonadota</taxon>
        <taxon>Alphaproteobacteria</taxon>
        <taxon>Sphingomonadales</taxon>
        <taxon>Sphingomonadaceae</taxon>
        <taxon>Novosphingobium</taxon>
    </lineage>
</organism>
<dbReference type="Gene3D" id="1.10.1740.10">
    <property type="match status" value="1"/>
</dbReference>
<name>A0ABY7TWT8_9SPHN</name>
<dbReference type="InterPro" id="IPR013324">
    <property type="entry name" value="RNA_pol_sigma_r3/r4-like"/>
</dbReference>
<proteinExistence type="inferred from homology"/>
<evidence type="ECO:0000256" key="2">
    <source>
        <dbReference type="ARBA" id="ARBA00023015"/>
    </source>
</evidence>
<dbReference type="InterPro" id="IPR007627">
    <property type="entry name" value="RNA_pol_sigma70_r2"/>
</dbReference>
<keyword evidence="8" id="KW-1185">Reference proteome</keyword>
<comment type="similarity">
    <text evidence="1">Belongs to the sigma-70 factor family. ECF subfamily.</text>
</comment>
<dbReference type="PANTHER" id="PTHR43133:SF25">
    <property type="entry name" value="RNA POLYMERASE SIGMA FACTOR RFAY-RELATED"/>
    <property type="match status" value="1"/>
</dbReference>
<dbReference type="CDD" id="cd06171">
    <property type="entry name" value="Sigma70_r4"/>
    <property type="match status" value="1"/>
</dbReference>
<keyword evidence="4" id="KW-0804">Transcription</keyword>
<dbReference type="SUPFAM" id="SSF88946">
    <property type="entry name" value="Sigma2 domain of RNA polymerase sigma factors"/>
    <property type="match status" value="1"/>
</dbReference>
<dbReference type="RefSeq" id="WP_273618090.1">
    <property type="nucleotide sequence ID" value="NZ_CP117417.1"/>
</dbReference>
<evidence type="ECO:0000256" key="3">
    <source>
        <dbReference type="ARBA" id="ARBA00023082"/>
    </source>
</evidence>
<evidence type="ECO:0000259" key="5">
    <source>
        <dbReference type="Pfam" id="PF04542"/>
    </source>
</evidence>
<evidence type="ECO:0000256" key="4">
    <source>
        <dbReference type="ARBA" id="ARBA00023163"/>
    </source>
</evidence>
<reference evidence="7 8" key="1">
    <citation type="submission" date="2023-02" db="EMBL/GenBank/DDBJ databases">
        <title>Genome sequence of Novosphingobium humi KACC 19094.</title>
        <authorList>
            <person name="Kim S."/>
            <person name="Heo J."/>
            <person name="Kwon S.-W."/>
        </authorList>
    </citation>
    <scope>NUCLEOTIDE SEQUENCE [LARGE SCALE GENOMIC DNA]</scope>
    <source>
        <strain evidence="7 8">KACC 19094</strain>
    </source>
</reference>
<dbReference type="InterPro" id="IPR039425">
    <property type="entry name" value="RNA_pol_sigma-70-like"/>
</dbReference>
<sequence length="192" mass="21243">MSKVEAQPPDFKRELTQVTAHLRAFARGLCGRPDLADDLVQDTLLRAWAARDRFVPGTSIRAWTFTILRNAWFTEMRRNRFRADYDETVADRILTSPAGQEAPLHLADLSRALMELPAERREALLLVGAGGFSYEEAAAICGCAVGTIKSRVGRGRAQLTAMIEEGRIPTRGNASESSQALMAELDRITPKD</sequence>
<dbReference type="InterPro" id="IPR013325">
    <property type="entry name" value="RNA_pol_sigma_r2"/>
</dbReference>
<gene>
    <name evidence="7" type="ORF">PQ457_01740</name>
</gene>
<keyword evidence="3" id="KW-0731">Sigma factor</keyword>
<dbReference type="Gene3D" id="1.10.10.10">
    <property type="entry name" value="Winged helix-like DNA-binding domain superfamily/Winged helix DNA-binding domain"/>
    <property type="match status" value="1"/>
</dbReference>
<dbReference type="Pfam" id="PF04542">
    <property type="entry name" value="Sigma70_r2"/>
    <property type="match status" value="1"/>
</dbReference>
<feature type="domain" description="RNA polymerase sigma-70 region 2" evidence="5">
    <location>
        <begin position="21"/>
        <end position="80"/>
    </location>
</feature>
<dbReference type="NCBIfam" id="TIGR02937">
    <property type="entry name" value="sigma70-ECF"/>
    <property type="match status" value="1"/>
</dbReference>